<sequence>MDHDTRPGAALSIDLDQPPHSSAPWPLAERPGYLIRRLHQLHVALFSELTAGFHVTPVQYSLMSAIAARGEADQTTLAADVALDRSTTASSLARLDARGLIARRRGEKDGREMRCALTTEGRSVLAAMEPLAREAHARTLAALPAGQARALIELMHRALPEKNDA</sequence>
<dbReference type="InterPro" id="IPR000835">
    <property type="entry name" value="HTH_MarR-typ"/>
</dbReference>
<dbReference type="PANTHER" id="PTHR33164">
    <property type="entry name" value="TRANSCRIPTIONAL REGULATOR, MARR FAMILY"/>
    <property type="match status" value="1"/>
</dbReference>
<dbReference type="InterPro" id="IPR039422">
    <property type="entry name" value="MarR/SlyA-like"/>
</dbReference>
<dbReference type="Pfam" id="PF01047">
    <property type="entry name" value="MarR"/>
    <property type="match status" value="1"/>
</dbReference>
<dbReference type="GO" id="GO:0003700">
    <property type="term" value="F:DNA-binding transcription factor activity"/>
    <property type="evidence" value="ECO:0007669"/>
    <property type="project" value="InterPro"/>
</dbReference>
<feature type="domain" description="HTH marR-type" evidence="2">
    <location>
        <begin position="31"/>
        <end position="160"/>
    </location>
</feature>
<dbReference type="SMART" id="SM00347">
    <property type="entry name" value="HTH_MARR"/>
    <property type="match status" value="1"/>
</dbReference>
<dbReference type="PROSITE" id="PS50995">
    <property type="entry name" value="HTH_MARR_2"/>
    <property type="match status" value="1"/>
</dbReference>
<dbReference type="Gene3D" id="1.10.10.10">
    <property type="entry name" value="Winged helix-like DNA-binding domain superfamily/Winged helix DNA-binding domain"/>
    <property type="match status" value="1"/>
</dbReference>
<dbReference type="OrthoDB" id="7349109at2"/>
<gene>
    <name evidence="3" type="ORF">EOD42_13260</name>
</gene>
<comment type="caution">
    <text evidence="3">The sequence shown here is derived from an EMBL/GenBank/DDBJ whole genome shotgun (WGS) entry which is preliminary data.</text>
</comment>
<dbReference type="InterPro" id="IPR036388">
    <property type="entry name" value="WH-like_DNA-bd_sf"/>
</dbReference>
<dbReference type="GO" id="GO:0006950">
    <property type="term" value="P:response to stress"/>
    <property type="evidence" value="ECO:0007669"/>
    <property type="project" value="TreeGrafter"/>
</dbReference>
<dbReference type="PANTHER" id="PTHR33164:SF95">
    <property type="entry name" value="TRANSCRIPTIONAL REGULATOR"/>
    <property type="match status" value="1"/>
</dbReference>
<evidence type="ECO:0000313" key="4">
    <source>
        <dbReference type="Proteomes" id="UP000282957"/>
    </source>
</evidence>
<dbReference type="InterPro" id="IPR036390">
    <property type="entry name" value="WH_DNA-bd_sf"/>
</dbReference>
<keyword evidence="4" id="KW-1185">Reference proteome</keyword>
<dbReference type="Proteomes" id="UP000282957">
    <property type="component" value="Unassembled WGS sequence"/>
</dbReference>
<dbReference type="SUPFAM" id="SSF46785">
    <property type="entry name" value="Winged helix' DNA-binding domain"/>
    <property type="match status" value="1"/>
</dbReference>
<evidence type="ECO:0000256" key="1">
    <source>
        <dbReference type="SAM" id="MobiDB-lite"/>
    </source>
</evidence>
<feature type="region of interest" description="Disordered" evidence="1">
    <location>
        <begin position="1"/>
        <end position="22"/>
    </location>
</feature>
<reference evidence="3 4" key="1">
    <citation type="submission" date="2019-01" db="EMBL/GenBank/DDBJ databases">
        <authorList>
            <person name="Chen W.-M."/>
        </authorList>
    </citation>
    <scope>NUCLEOTIDE SEQUENCE [LARGE SCALE GENOMIC DNA]</scope>
    <source>
        <strain evidence="3 4">CCP-6</strain>
    </source>
</reference>
<dbReference type="AlphaFoldDB" id="A0A437MFI2"/>
<evidence type="ECO:0000259" key="2">
    <source>
        <dbReference type="PROSITE" id="PS50995"/>
    </source>
</evidence>
<evidence type="ECO:0000313" key="3">
    <source>
        <dbReference type="EMBL" id="RVT96408.1"/>
    </source>
</evidence>
<name>A0A437MFI2_9PROT</name>
<dbReference type="EMBL" id="SACL01000004">
    <property type="protein sequence ID" value="RVT96408.1"/>
    <property type="molecule type" value="Genomic_DNA"/>
</dbReference>
<proteinExistence type="predicted"/>
<accession>A0A437MFI2</accession>
<protein>
    <submittedName>
        <fullName evidence="3">MarR family transcriptional regulator</fullName>
    </submittedName>
</protein>
<organism evidence="3 4">
    <name type="scientific">Rhodovarius crocodyli</name>
    <dbReference type="NCBI Taxonomy" id="1979269"/>
    <lineage>
        <taxon>Bacteria</taxon>
        <taxon>Pseudomonadati</taxon>
        <taxon>Pseudomonadota</taxon>
        <taxon>Alphaproteobacteria</taxon>
        <taxon>Acetobacterales</taxon>
        <taxon>Roseomonadaceae</taxon>
        <taxon>Rhodovarius</taxon>
    </lineage>
</organism>